<feature type="region of interest" description="Disordered" evidence="1">
    <location>
        <begin position="1"/>
        <end position="111"/>
    </location>
</feature>
<feature type="region of interest" description="Disordered" evidence="1">
    <location>
        <begin position="129"/>
        <end position="163"/>
    </location>
</feature>
<protein>
    <recommendedName>
        <fullName evidence="2">WH2 domain-containing protein</fullName>
    </recommendedName>
</protein>
<dbReference type="SMART" id="SM00246">
    <property type="entry name" value="WH2"/>
    <property type="match status" value="1"/>
</dbReference>
<feature type="compositionally biased region" description="Gly residues" evidence="1">
    <location>
        <begin position="51"/>
        <end position="65"/>
    </location>
</feature>
<dbReference type="GO" id="GO:0003779">
    <property type="term" value="F:actin binding"/>
    <property type="evidence" value="ECO:0007669"/>
    <property type="project" value="InterPro"/>
</dbReference>
<accession>A0A4V1J254</accession>
<reference evidence="4" key="1">
    <citation type="journal article" date="2018" name="Nat. Microbiol.">
        <title>Leveraging single-cell genomics to expand the fungal tree of life.</title>
        <authorList>
            <person name="Ahrendt S.R."/>
            <person name="Quandt C.A."/>
            <person name="Ciobanu D."/>
            <person name="Clum A."/>
            <person name="Salamov A."/>
            <person name="Andreopoulos B."/>
            <person name="Cheng J.F."/>
            <person name="Woyke T."/>
            <person name="Pelin A."/>
            <person name="Henrissat B."/>
            <person name="Reynolds N.K."/>
            <person name="Benny G.L."/>
            <person name="Smith M.E."/>
            <person name="James T.Y."/>
            <person name="Grigoriev I.V."/>
        </authorList>
    </citation>
    <scope>NUCLEOTIDE SEQUENCE [LARGE SCALE GENOMIC DNA]</scope>
    <source>
        <strain evidence="4">Benny S71-1</strain>
    </source>
</reference>
<gene>
    <name evidence="3" type="ORF">SYNPS1DRAFT_21084</name>
</gene>
<dbReference type="Pfam" id="PF02205">
    <property type="entry name" value="WH2"/>
    <property type="match status" value="1"/>
</dbReference>
<feature type="compositionally biased region" description="Polar residues" evidence="1">
    <location>
        <begin position="20"/>
        <end position="32"/>
    </location>
</feature>
<keyword evidence="4" id="KW-1185">Reference proteome</keyword>
<feature type="compositionally biased region" description="Polar residues" evidence="1">
    <location>
        <begin position="82"/>
        <end position="93"/>
    </location>
</feature>
<evidence type="ECO:0000256" key="1">
    <source>
        <dbReference type="SAM" id="MobiDB-lite"/>
    </source>
</evidence>
<sequence length="163" mass="16399">MADRNALLSQIQKGKALKPATTNDRSTVQNAGSPRPKPAAPATTTNSTTASGGGGGAPGLGGLFVGGMPTLKHRGGVDTGRGISTSNSNQPSPTATAHLAQATAAAATRSAPTPVIQVVKPAVVHPPAVEGRWTFPEGDTLPKPRTYTRTNPKVYASGTPSGK</sequence>
<dbReference type="EMBL" id="KZ989219">
    <property type="protein sequence ID" value="RKP27369.1"/>
    <property type="molecule type" value="Genomic_DNA"/>
</dbReference>
<feature type="compositionally biased region" description="Low complexity" evidence="1">
    <location>
        <begin position="94"/>
        <end position="111"/>
    </location>
</feature>
<feature type="compositionally biased region" description="Low complexity" evidence="1">
    <location>
        <begin position="40"/>
        <end position="50"/>
    </location>
</feature>
<evidence type="ECO:0000313" key="4">
    <source>
        <dbReference type="Proteomes" id="UP000278143"/>
    </source>
</evidence>
<dbReference type="PROSITE" id="PS51082">
    <property type="entry name" value="WH2"/>
    <property type="match status" value="1"/>
</dbReference>
<evidence type="ECO:0000313" key="3">
    <source>
        <dbReference type="EMBL" id="RKP27369.1"/>
    </source>
</evidence>
<name>A0A4V1J254_9FUNG</name>
<feature type="domain" description="WH2" evidence="2">
    <location>
        <begin position="3"/>
        <end position="20"/>
    </location>
</feature>
<dbReference type="InterPro" id="IPR003124">
    <property type="entry name" value="WH2_dom"/>
</dbReference>
<dbReference type="AlphaFoldDB" id="A0A4V1J254"/>
<dbReference type="Proteomes" id="UP000278143">
    <property type="component" value="Unassembled WGS sequence"/>
</dbReference>
<dbReference type="OrthoDB" id="2430277at2759"/>
<proteinExistence type="predicted"/>
<organism evidence="3 4">
    <name type="scientific">Syncephalis pseudoplumigaleata</name>
    <dbReference type="NCBI Taxonomy" id="1712513"/>
    <lineage>
        <taxon>Eukaryota</taxon>
        <taxon>Fungi</taxon>
        <taxon>Fungi incertae sedis</taxon>
        <taxon>Zoopagomycota</taxon>
        <taxon>Zoopagomycotina</taxon>
        <taxon>Zoopagomycetes</taxon>
        <taxon>Zoopagales</taxon>
        <taxon>Piptocephalidaceae</taxon>
        <taxon>Syncephalis</taxon>
    </lineage>
</organism>
<evidence type="ECO:0000259" key="2">
    <source>
        <dbReference type="PROSITE" id="PS51082"/>
    </source>
</evidence>